<dbReference type="SUPFAM" id="SSF56219">
    <property type="entry name" value="DNase I-like"/>
    <property type="match status" value="1"/>
</dbReference>
<evidence type="ECO:0000259" key="2">
    <source>
        <dbReference type="PROSITE" id="PS51841"/>
    </source>
</evidence>
<dbReference type="Pfam" id="PF03372">
    <property type="entry name" value="Exo_endo_phos"/>
    <property type="match status" value="1"/>
</dbReference>
<keyword evidence="3" id="KW-0378">Hydrolase</keyword>
<keyword evidence="3" id="KW-0540">Nuclease</keyword>
<dbReference type="CDD" id="cd10283">
    <property type="entry name" value="MnuA_DNase1-like"/>
    <property type="match status" value="1"/>
</dbReference>
<dbReference type="InterPro" id="IPR047971">
    <property type="entry name" value="ExeM-like"/>
</dbReference>
<evidence type="ECO:0000313" key="4">
    <source>
        <dbReference type="Proteomes" id="UP000478090"/>
    </source>
</evidence>
<dbReference type="SUPFAM" id="SSF74853">
    <property type="entry name" value="Lamin A/C globular tail domain"/>
    <property type="match status" value="1"/>
</dbReference>
<feature type="signal peptide" evidence="1">
    <location>
        <begin position="1"/>
        <end position="36"/>
    </location>
</feature>
<reference evidence="3 4" key="1">
    <citation type="submission" date="2019-12" db="EMBL/GenBank/DDBJ databases">
        <title>Novel species isolated from a subtropical stream in China.</title>
        <authorList>
            <person name="Lu H."/>
        </authorList>
    </citation>
    <scope>NUCLEOTIDE SEQUENCE [LARGE SCALE GENOMIC DNA]</scope>
    <source>
        <strain evidence="3 4">CY13W</strain>
    </source>
</reference>
<dbReference type="GO" id="GO:0004519">
    <property type="term" value="F:endonuclease activity"/>
    <property type="evidence" value="ECO:0007669"/>
    <property type="project" value="UniProtKB-KW"/>
</dbReference>
<dbReference type="RefSeq" id="WP_161040947.1">
    <property type="nucleotide sequence ID" value="NZ_WWCM01000020.1"/>
</dbReference>
<keyword evidence="1" id="KW-0732">Signal</keyword>
<comment type="caution">
    <text evidence="3">The sequence shown here is derived from an EMBL/GenBank/DDBJ whole genome shotgun (WGS) entry which is preliminary data.</text>
</comment>
<feature type="domain" description="LTD" evidence="2">
    <location>
        <begin position="34"/>
        <end position="210"/>
    </location>
</feature>
<dbReference type="EMBL" id="WWCM01000020">
    <property type="protein sequence ID" value="MYM41677.1"/>
    <property type="molecule type" value="Genomic_DNA"/>
</dbReference>
<dbReference type="Pfam" id="PF00932">
    <property type="entry name" value="LTD"/>
    <property type="match status" value="1"/>
</dbReference>
<sequence length="1019" mass="103561">MKKSSYLSRAAVGAAPIRRTAMAAALLAALSAPALAVVAVPAITGAPVVISQVYGGGGNTGAKYKNDFIELFNRSNAPVTIGGWSVQYASSTGTSWQATKIPAGVTLQPGQYYLIQEAAGTGGTDALPAPDAAGSLALSGTTGKVALVNSGTALSGGSPAAGTFVDLIGFGTATYYEGSAPAPTLSNTTAALRAADGCTDTDSNSTDFATGAPAPRNSATPLHACGVPAAPPIVATCPASLALGKGVGGTALLSATDTDGIVNRATITSAGIPGISLVDFVAAAGVGGNASVTLSVAASVPSNTYPVTVLFENDQSQQTSCNISVTVAAPAAITHTIPQIQGSAASSPYANTVQTTEGVVTAKVGTGFFIQDPVGDGDPTTSDGLFVYTTAANIGTVSVGDLVRITGTISEYTPSGANRSYTELTNLSAITKLDKDRVIAPTNIQLGTQELAQVEGMLVRFTNPLTVSQLEFLGDRGEVTLSTGRLEIASNRYRPGTPEALAQAAANVKNQIILDDGIFVTPTTIPYLGADGSLRAGFTVSSLTGVVDFGAKGGGGAGFKLQPTVAPVFSADNPRSEPPALVAGNVKVASANVLNYFTTFTNGTDDLGNTGQGCSLGSSVSKSNCRGADNLNEFNRQTAKIVGELKAINADVYGLMEIQNKGEYTVTKLVDALNEAIAPGTGLKTYAVVPKPASTGTDAIRVAMIYKPSALKLVGGALSDADAINNRPPMAQTFLAPNGAKFSVIVNHLKSKGSCPSGSGADTDQGDSQGCWNATRIQQAQRLVGSFVPQVQAAAGDNRVLLIGDFNSYGMEDPIAAITATGYVNQLERFVRGSGAMPYSFVFNGEAGYLDHALASPALNSQVADAAEWHNNADEPTVLDYNTDGKPEDKYTAAPYRASDHDPVVISLNLAAPYTDVSSSVRAVASGLVLNRITGKWSGNLTLTNTSNVALQGPLQVELSGLVAGATLVNASGSHNGAPYITLNSNLAPGASVVVPTSFSKTGSGGVSYSAVKVYSGNF</sequence>
<dbReference type="Gene3D" id="3.60.10.10">
    <property type="entry name" value="Endonuclease/exonuclease/phosphatase"/>
    <property type="match status" value="1"/>
</dbReference>
<dbReference type="InterPro" id="IPR036415">
    <property type="entry name" value="Lamin_tail_dom_sf"/>
</dbReference>
<protein>
    <submittedName>
        <fullName evidence="3">ExeM/NucH family extracellular endonuclease</fullName>
    </submittedName>
</protein>
<dbReference type="CDD" id="cd04486">
    <property type="entry name" value="YhcR_OBF_like"/>
    <property type="match status" value="1"/>
</dbReference>
<proteinExistence type="predicted"/>
<dbReference type="InterPro" id="IPR005135">
    <property type="entry name" value="Endo/exonuclease/phosphatase"/>
</dbReference>
<keyword evidence="3" id="KW-0255">Endonuclease</keyword>
<evidence type="ECO:0000256" key="1">
    <source>
        <dbReference type="SAM" id="SignalP"/>
    </source>
</evidence>
<dbReference type="PANTHER" id="PTHR42834">
    <property type="entry name" value="ENDONUCLEASE/EXONUCLEASE/PHOSPHATASE FAMILY PROTEIN (AFU_ORTHOLOGUE AFUA_3G09210)"/>
    <property type="match status" value="1"/>
</dbReference>
<dbReference type="PROSITE" id="PS51841">
    <property type="entry name" value="LTD"/>
    <property type="match status" value="1"/>
</dbReference>
<accession>A0ABW9VRY9</accession>
<keyword evidence="4" id="KW-1185">Reference proteome</keyword>
<dbReference type="NCBIfam" id="NF033681">
    <property type="entry name" value="ExeM_NucH_DNase"/>
    <property type="match status" value="1"/>
</dbReference>
<dbReference type="PANTHER" id="PTHR42834:SF1">
    <property type="entry name" value="ENDONUCLEASE_EXONUCLEASE_PHOSPHATASE FAMILY PROTEIN (AFU_ORTHOLOGUE AFUA_3G09210)"/>
    <property type="match status" value="1"/>
</dbReference>
<evidence type="ECO:0000313" key="3">
    <source>
        <dbReference type="EMBL" id="MYM41677.1"/>
    </source>
</evidence>
<dbReference type="Proteomes" id="UP000478090">
    <property type="component" value="Unassembled WGS sequence"/>
</dbReference>
<feature type="chain" id="PRO_5047307591" evidence="1">
    <location>
        <begin position="37"/>
        <end position="1019"/>
    </location>
</feature>
<dbReference type="Gene3D" id="2.60.40.1260">
    <property type="entry name" value="Lamin Tail domain"/>
    <property type="match status" value="1"/>
</dbReference>
<dbReference type="InterPro" id="IPR036691">
    <property type="entry name" value="Endo/exonu/phosph_ase_sf"/>
</dbReference>
<organism evidence="3 4">
    <name type="scientific">Duganella qianjiadongensis</name>
    <dbReference type="NCBI Taxonomy" id="2692176"/>
    <lineage>
        <taxon>Bacteria</taxon>
        <taxon>Pseudomonadati</taxon>
        <taxon>Pseudomonadota</taxon>
        <taxon>Betaproteobacteria</taxon>
        <taxon>Burkholderiales</taxon>
        <taxon>Oxalobacteraceae</taxon>
        <taxon>Telluria group</taxon>
        <taxon>Duganella</taxon>
    </lineage>
</organism>
<dbReference type="InterPro" id="IPR001322">
    <property type="entry name" value="Lamin_tail_dom"/>
</dbReference>
<name>A0ABW9VRY9_9BURK</name>
<gene>
    <name evidence="3" type="ORF">GTP27_20425</name>
</gene>